<organism evidence="3 4">
    <name type="scientific">Cardiosporidium cionae</name>
    <dbReference type="NCBI Taxonomy" id="476202"/>
    <lineage>
        <taxon>Eukaryota</taxon>
        <taxon>Sar</taxon>
        <taxon>Alveolata</taxon>
        <taxon>Apicomplexa</taxon>
        <taxon>Aconoidasida</taxon>
        <taxon>Nephromycida</taxon>
        <taxon>Cardiosporidium</taxon>
    </lineage>
</organism>
<keyword evidence="3" id="KW-0808">Transferase</keyword>
<sequence>MVEPSCRMMEKLVNDVAPPGLSPCIQSQRYSLRNNVPRLSPIVIIEKDLRSATLYNQVHASLFQAAVASRRISSKETGKYPRKNSSENFRNRKRRKSTVQEDCVNNVLPAPSAVPSPSTKLIKYHHIDPEKKVALQPNHGTAKTNSSEMKLITSSVSFKSSVASNIDCENTLEESAEFDQSLNEKRIHSNTVRHHDCCPILPKGEPISSSLQCLTCPRVIYTNPEWPFKGKQPLIAYLGSHARDSNFSPRFVKKYARGGTSLEHKISCKSPLTSATSSSSDASTSLNNSIGSDSAYKPILPLLSEDRTLATQQGSTPVLSKKTLCGSSTSFDHEKAIEQLGCLDELQKIPLICTKEGTPKKTSDTVSNLPSRSSSSLQPYAEANNPSEKVSFSEFLECHLAHAKQDPKFLHNIATLFNGVSTRRSTLGRQAGLGLFADRDFKKNEIITEYTGTVIDRETALQLRSLGASSHVIRVGMPHSYISGFSCPSPFIGGGSFANDGRKMADGTTKGPGNNAQHFVWYDQRRGRDRVFLKARRDIPKGIEILIGYDNTYWKFHHSRTLFILC</sequence>
<gene>
    <name evidence="3" type="ORF">IE077_002072</name>
</gene>
<dbReference type="EMBL" id="JADAQX010000183">
    <property type="protein sequence ID" value="KAF8821415.1"/>
    <property type="molecule type" value="Genomic_DNA"/>
</dbReference>
<feature type="domain" description="SET" evidence="2">
    <location>
        <begin position="418"/>
        <end position="550"/>
    </location>
</feature>
<dbReference type="Proteomes" id="UP000823046">
    <property type="component" value="Unassembled WGS sequence"/>
</dbReference>
<dbReference type="SUPFAM" id="SSF82199">
    <property type="entry name" value="SET domain"/>
    <property type="match status" value="1"/>
</dbReference>
<evidence type="ECO:0000313" key="4">
    <source>
        <dbReference type="Proteomes" id="UP000823046"/>
    </source>
</evidence>
<protein>
    <submittedName>
        <fullName evidence="3">Histone lysine methyltransferase, SET</fullName>
    </submittedName>
</protein>
<dbReference type="GO" id="GO:0032259">
    <property type="term" value="P:methylation"/>
    <property type="evidence" value="ECO:0007669"/>
    <property type="project" value="UniProtKB-KW"/>
</dbReference>
<comment type="caution">
    <text evidence="3">The sequence shown here is derived from an EMBL/GenBank/DDBJ whole genome shotgun (WGS) entry which is preliminary data.</text>
</comment>
<evidence type="ECO:0000259" key="2">
    <source>
        <dbReference type="PROSITE" id="PS50280"/>
    </source>
</evidence>
<feature type="region of interest" description="Disordered" evidence="1">
    <location>
        <begin position="357"/>
        <end position="383"/>
    </location>
</feature>
<dbReference type="Pfam" id="PF00856">
    <property type="entry name" value="SET"/>
    <property type="match status" value="1"/>
</dbReference>
<feature type="region of interest" description="Disordered" evidence="1">
    <location>
        <begin position="73"/>
        <end position="98"/>
    </location>
</feature>
<accession>A0ABQ7JBU9</accession>
<reference evidence="3 4" key="1">
    <citation type="journal article" date="2020" name="bioRxiv">
        <title>Metabolic contributions of an alphaproteobacterial endosymbiont in the apicomplexan Cardiosporidium cionae.</title>
        <authorList>
            <person name="Hunter E.S."/>
            <person name="Paight C.J."/>
            <person name="Lane C.E."/>
        </authorList>
    </citation>
    <scope>NUCLEOTIDE SEQUENCE [LARGE SCALE GENOMIC DNA]</scope>
    <source>
        <strain evidence="3">ESH_2018</strain>
    </source>
</reference>
<proteinExistence type="predicted"/>
<evidence type="ECO:0000256" key="1">
    <source>
        <dbReference type="SAM" id="MobiDB-lite"/>
    </source>
</evidence>
<dbReference type="Gene3D" id="2.170.270.10">
    <property type="entry name" value="SET domain"/>
    <property type="match status" value="1"/>
</dbReference>
<evidence type="ECO:0000313" key="3">
    <source>
        <dbReference type="EMBL" id="KAF8821415.1"/>
    </source>
</evidence>
<dbReference type="GO" id="GO:0008168">
    <property type="term" value="F:methyltransferase activity"/>
    <property type="evidence" value="ECO:0007669"/>
    <property type="project" value="UniProtKB-KW"/>
</dbReference>
<keyword evidence="4" id="KW-1185">Reference proteome</keyword>
<keyword evidence="3" id="KW-0489">Methyltransferase</keyword>
<name>A0ABQ7JBU9_9APIC</name>
<dbReference type="InterPro" id="IPR001214">
    <property type="entry name" value="SET_dom"/>
</dbReference>
<dbReference type="SMART" id="SM00317">
    <property type="entry name" value="SET"/>
    <property type="match status" value="1"/>
</dbReference>
<dbReference type="PROSITE" id="PS50280">
    <property type="entry name" value="SET"/>
    <property type="match status" value="1"/>
</dbReference>
<dbReference type="InterPro" id="IPR046341">
    <property type="entry name" value="SET_dom_sf"/>
</dbReference>